<dbReference type="AlphaFoldDB" id="A0A432ND44"/>
<dbReference type="Proteomes" id="UP000278081">
    <property type="component" value="Unassembled WGS sequence"/>
</dbReference>
<name>A0A432ND44_9HYPH</name>
<reference evidence="1 2" key="1">
    <citation type="submission" date="2018-11" db="EMBL/GenBank/DDBJ databases">
        <title>Rhizobium chutanense sp. nov., isolated from root nodules of Phaseolus vulgaris in China.</title>
        <authorList>
            <person name="Huo Y."/>
        </authorList>
    </citation>
    <scope>NUCLEOTIDE SEQUENCE [LARGE SCALE GENOMIC DNA]</scope>
    <source>
        <strain evidence="1 2">C16</strain>
    </source>
</reference>
<gene>
    <name evidence="1" type="ORF">EFR84_30940</name>
</gene>
<comment type="caution">
    <text evidence="1">The sequence shown here is derived from an EMBL/GenBank/DDBJ whole genome shotgun (WGS) entry which is preliminary data.</text>
</comment>
<accession>A0A432ND44</accession>
<dbReference type="EMBL" id="RJTJ01000042">
    <property type="protein sequence ID" value="RUL97436.1"/>
    <property type="molecule type" value="Genomic_DNA"/>
</dbReference>
<evidence type="ECO:0000313" key="1">
    <source>
        <dbReference type="EMBL" id="RUL97436.1"/>
    </source>
</evidence>
<sequence>MQRFFADIPAFAWVLNCRDGKSAWIDCLLPHLPFGQKNLVEMFAIHARSRGKIASTCRHLA</sequence>
<evidence type="ECO:0000313" key="2">
    <source>
        <dbReference type="Proteomes" id="UP000278081"/>
    </source>
</evidence>
<protein>
    <submittedName>
        <fullName evidence="1">Uncharacterized protein</fullName>
    </submittedName>
</protein>
<organism evidence="1 2">
    <name type="scientific">Rhizobium chutanense</name>
    <dbReference type="NCBI Taxonomy" id="2035448"/>
    <lineage>
        <taxon>Bacteria</taxon>
        <taxon>Pseudomonadati</taxon>
        <taxon>Pseudomonadota</taxon>
        <taxon>Alphaproteobacteria</taxon>
        <taxon>Hyphomicrobiales</taxon>
        <taxon>Rhizobiaceae</taxon>
        <taxon>Rhizobium/Agrobacterium group</taxon>
        <taxon>Rhizobium</taxon>
    </lineage>
</organism>
<proteinExistence type="predicted"/>